<evidence type="ECO:0000256" key="1">
    <source>
        <dbReference type="ARBA" id="ARBA00022884"/>
    </source>
</evidence>
<dbReference type="SUPFAM" id="SSF54928">
    <property type="entry name" value="RNA-binding domain, RBD"/>
    <property type="match status" value="1"/>
</dbReference>
<dbReference type="Pfam" id="PF00076">
    <property type="entry name" value="RRM_1"/>
    <property type="match status" value="1"/>
</dbReference>
<dbReference type="SMART" id="SM00360">
    <property type="entry name" value="RRM"/>
    <property type="match status" value="1"/>
</dbReference>
<sequence>MPLIFSTFMQILKTLMKVFIAGLPLEVDEAELTAVFGDFGPVKSLRIIKDRETKESKGFGFVEMVNDNEAKEAIRCMNGASYYGRRITVNIAEDKGPGFNGGGNNGGGKGGFRRN</sequence>
<dbReference type="PROSITE" id="PS50102">
    <property type="entry name" value="RRM"/>
    <property type="match status" value="1"/>
</dbReference>
<evidence type="ECO:0000313" key="4">
    <source>
        <dbReference type="EMBL" id="GAA3994543.1"/>
    </source>
</evidence>
<dbReference type="PANTHER" id="PTHR48027">
    <property type="entry name" value="HETEROGENEOUS NUCLEAR RIBONUCLEOPROTEIN 87F-RELATED"/>
    <property type="match status" value="1"/>
</dbReference>
<evidence type="ECO:0000259" key="3">
    <source>
        <dbReference type="PROSITE" id="PS50102"/>
    </source>
</evidence>
<keyword evidence="5" id="KW-1185">Reference proteome</keyword>
<dbReference type="Proteomes" id="UP001500742">
    <property type="component" value="Unassembled WGS sequence"/>
</dbReference>
<dbReference type="InterPro" id="IPR012677">
    <property type="entry name" value="Nucleotide-bd_a/b_plait_sf"/>
</dbReference>
<organism evidence="4 5">
    <name type="scientific">Mucilaginibacter dorajii</name>
    <dbReference type="NCBI Taxonomy" id="692994"/>
    <lineage>
        <taxon>Bacteria</taxon>
        <taxon>Pseudomonadati</taxon>
        <taxon>Bacteroidota</taxon>
        <taxon>Sphingobacteriia</taxon>
        <taxon>Sphingobacteriales</taxon>
        <taxon>Sphingobacteriaceae</taxon>
        <taxon>Mucilaginibacter</taxon>
    </lineage>
</organism>
<comment type="caution">
    <text evidence="4">The sequence shown here is derived from an EMBL/GenBank/DDBJ whole genome shotgun (WGS) entry which is preliminary data.</text>
</comment>
<keyword evidence="1" id="KW-0694">RNA-binding</keyword>
<proteinExistence type="predicted"/>
<dbReference type="Gene3D" id="3.30.70.330">
    <property type="match status" value="1"/>
</dbReference>
<feature type="compositionally biased region" description="Gly residues" evidence="2">
    <location>
        <begin position="98"/>
        <end position="115"/>
    </location>
</feature>
<dbReference type="InterPro" id="IPR000504">
    <property type="entry name" value="RRM_dom"/>
</dbReference>
<name>A0ABP7R9L4_9SPHI</name>
<protein>
    <recommendedName>
        <fullName evidence="3">RRM domain-containing protein</fullName>
    </recommendedName>
</protein>
<accession>A0ABP7R9L4</accession>
<gene>
    <name evidence="4" type="ORF">GCM10022210_55870</name>
</gene>
<evidence type="ECO:0000256" key="2">
    <source>
        <dbReference type="SAM" id="MobiDB-lite"/>
    </source>
</evidence>
<dbReference type="EMBL" id="BAAAZC010000054">
    <property type="protein sequence ID" value="GAA3994543.1"/>
    <property type="molecule type" value="Genomic_DNA"/>
</dbReference>
<dbReference type="InterPro" id="IPR035979">
    <property type="entry name" value="RBD_domain_sf"/>
</dbReference>
<feature type="domain" description="RRM" evidence="3">
    <location>
        <begin position="16"/>
        <end position="94"/>
    </location>
</feature>
<dbReference type="InterPro" id="IPR052462">
    <property type="entry name" value="SLIRP/GR-RBP-like"/>
</dbReference>
<evidence type="ECO:0000313" key="5">
    <source>
        <dbReference type="Proteomes" id="UP001500742"/>
    </source>
</evidence>
<feature type="region of interest" description="Disordered" evidence="2">
    <location>
        <begin position="96"/>
        <end position="115"/>
    </location>
</feature>
<reference evidence="5" key="1">
    <citation type="journal article" date="2019" name="Int. J. Syst. Evol. Microbiol.">
        <title>The Global Catalogue of Microorganisms (GCM) 10K type strain sequencing project: providing services to taxonomists for standard genome sequencing and annotation.</title>
        <authorList>
            <consortium name="The Broad Institute Genomics Platform"/>
            <consortium name="The Broad Institute Genome Sequencing Center for Infectious Disease"/>
            <person name="Wu L."/>
            <person name="Ma J."/>
        </authorList>
    </citation>
    <scope>NUCLEOTIDE SEQUENCE [LARGE SCALE GENOMIC DNA]</scope>
    <source>
        <strain evidence="5">JCM 16601</strain>
    </source>
</reference>